<reference evidence="2" key="1">
    <citation type="submission" date="2018-10" db="EMBL/GenBank/DDBJ databases">
        <title>Complete genome sequence of a tentative new member of the genus Badnavirus identified in Codonopsis lanceolata.</title>
        <authorList>
            <person name="Lim S."/>
            <person name="Moon J.S."/>
        </authorList>
    </citation>
    <scope>NUCLEOTIDE SEQUENCE [LARGE SCALE GENOMIC DNA]</scope>
    <source>
        <strain evidence="2">Muju</strain>
    </source>
</reference>
<accession>A0A411AUG2</accession>
<dbReference type="GeneID" id="80533911"/>
<proteinExistence type="predicted"/>
<keyword evidence="1" id="KW-0175">Coiled coil</keyword>
<protein>
    <submittedName>
        <fullName evidence="2">ORF2</fullName>
    </submittedName>
</protein>
<organism evidence="2">
    <name type="scientific">Codonopsis vein clearing virus</name>
    <dbReference type="NCBI Taxonomy" id="2510980"/>
    <lineage>
        <taxon>Viruses</taxon>
        <taxon>Riboviria</taxon>
        <taxon>Pararnavirae</taxon>
        <taxon>Artverviricota</taxon>
        <taxon>Revtraviricetes</taxon>
        <taxon>Ortervirales</taxon>
        <taxon>Caulimoviridae</taxon>
        <taxon>Badnavirus</taxon>
        <taxon>Badnavirus venacodonopsis</taxon>
    </lineage>
</organism>
<name>A0A411AUG2_9VIRU</name>
<evidence type="ECO:0000313" key="3">
    <source>
        <dbReference type="Proteomes" id="UP000503365"/>
    </source>
</evidence>
<keyword evidence="3" id="KW-1185">Reference proteome</keyword>
<evidence type="ECO:0000256" key="1">
    <source>
        <dbReference type="SAM" id="Coils"/>
    </source>
</evidence>
<dbReference type="RefSeq" id="YP_010796424.1">
    <property type="nucleotide sequence ID" value="NC_076023.1"/>
</dbReference>
<dbReference type="KEGG" id="vg:80533911"/>
<dbReference type="EMBL" id="MK044821">
    <property type="protein sequence ID" value="QAX91644.1"/>
    <property type="molecule type" value="Genomic_DNA"/>
</dbReference>
<dbReference type="Proteomes" id="UP000503365">
    <property type="component" value="Segment"/>
</dbReference>
<evidence type="ECO:0000313" key="2">
    <source>
        <dbReference type="EMBL" id="QAX91644.1"/>
    </source>
</evidence>
<sequence length="128" mass="14347">MSSWQLAASTDEYRKALNATGSLTKDNRPVGFVEPHLFQPNLGDTNIQRQNNTLIHLLIQTLEEVKALRDQVQILRDQVDSLSKGKAPEVQLPKDVVDKLAAQLTTTHVTPKGKFRGKGKEGQFRVWS</sequence>
<feature type="coiled-coil region" evidence="1">
    <location>
        <begin position="58"/>
        <end position="85"/>
    </location>
</feature>